<dbReference type="KEGG" id="osn:115222483"/>
<keyword evidence="4 7" id="KW-0694">RNA-binding</keyword>
<dbReference type="PANTHER" id="PTHR10288">
    <property type="entry name" value="KH DOMAIN CONTAINING RNA BINDING PROTEIN"/>
    <property type="match status" value="1"/>
</dbReference>
<evidence type="ECO:0000256" key="3">
    <source>
        <dbReference type="ARBA" id="ARBA00022737"/>
    </source>
</evidence>
<dbReference type="Proteomes" id="UP000515154">
    <property type="component" value="Linkage group LG20"/>
</dbReference>
<keyword evidence="3" id="KW-0677">Repeat</keyword>
<dbReference type="CDD" id="cd09031">
    <property type="entry name" value="KH-I_NOVA_rpt3"/>
    <property type="match status" value="1"/>
</dbReference>
<dbReference type="AlphaFoldDB" id="A0A6P7TC07"/>
<evidence type="ECO:0000256" key="2">
    <source>
        <dbReference type="ARBA" id="ARBA00022664"/>
    </source>
</evidence>
<dbReference type="InterPro" id="IPR004088">
    <property type="entry name" value="KH_dom_type_1"/>
</dbReference>
<dbReference type="InterPro" id="IPR004087">
    <property type="entry name" value="KH_dom"/>
</dbReference>
<dbReference type="GO" id="GO:0005634">
    <property type="term" value="C:nucleus"/>
    <property type="evidence" value="ECO:0007669"/>
    <property type="project" value="UniProtKB-SubCell"/>
</dbReference>
<evidence type="ECO:0000256" key="8">
    <source>
        <dbReference type="SAM" id="MobiDB-lite"/>
    </source>
</evidence>
<evidence type="ECO:0000256" key="1">
    <source>
        <dbReference type="ARBA" id="ARBA00004123"/>
    </source>
</evidence>
<evidence type="ECO:0000313" key="11">
    <source>
        <dbReference type="RefSeq" id="XP_029648569.1"/>
    </source>
</evidence>
<dbReference type="GO" id="GO:0003723">
    <property type="term" value="F:RNA binding"/>
    <property type="evidence" value="ECO:0007669"/>
    <property type="project" value="UniProtKB-UniRule"/>
</dbReference>
<evidence type="ECO:0000256" key="6">
    <source>
        <dbReference type="ARBA" id="ARBA00023242"/>
    </source>
</evidence>
<feature type="region of interest" description="Disordered" evidence="8">
    <location>
        <begin position="1"/>
        <end position="53"/>
    </location>
</feature>
<feature type="domain" description="K Homology" evidence="9">
    <location>
        <begin position="96"/>
        <end position="169"/>
    </location>
</feature>
<dbReference type="RefSeq" id="XP_029648569.1">
    <property type="nucleotide sequence ID" value="XM_029792709.2"/>
</dbReference>
<sequence length="653" mass="68671">MAMSFDGMNGSDMDTSDSRKRPSDAESDSGVTKRSNQGGGTIGTPDDYSCEYKSDSGIESQVWAPSYAYEDCQPGDEPLRHNMMASLQIWHKNQGENVHLKILVPSAAAGAIIGKGGETIAQVQKDAGARVKMSKANDHYPGTSERVCLITGSVEAVRKVHTFIMEKIREKPEPNPKLDENKSTYERHRQTIDLAAPTQFDRLQPSDSLEPFLQVKILVPNSTAGMIIGKGGIYIKQIKEESGAYVQISQKSKETNLPERCVTVAGDVESNRRAVDMILQKIVEDPQSGSCPNISYADYTGPVASANPTGSPFANTDYIQNRSTEIGLANNNFGAFGFGFNGNAFGNNIGASMTNLNLNAALSGGTSNSINSTALDNIKITLRGNGFSDQATEEISTAMNTLASYGILASMGLGMGSLNNLANLGTGSGLGTGLNLNSSGLQGSSMMSSSTTSTTSVSSPFFNTTTSTNSAGSLFGPVGSGSSGLGSSGSTGANSSLFSNSSPSIGNERYGGSPMLNDSFGNAANYPSNPGFTGTPSIAGDRSPNVNQNSFGLGTGIYSPADDKSAPATKQEMEVPETIVGAILGPGGKGIVEIQQFTGTNIQISKKGVYVPGTRNRVVTITGTPNNISKAQLFIQRRLQQEEMKRARQASTR</sequence>
<dbReference type="CDD" id="cd22435">
    <property type="entry name" value="KH-I_NOVA_rpt1"/>
    <property type="match status" value="1"/>
</dbReference>
<evidence type="ECO:0000259" key="9">
    <source>
        <dbReference type="SMART" id="SM00322"/>
    </source>
</evidence>
<evidence type="ECO:0000313" key="10">
    <source>
        <dbReference type="Proteomes" id="UP000515154"/>
    </source>
</evidence>
<comment type="subcellular location">
    <subcellularLocation>
        <location evidence="1">Nucleus</location>
    </subcellularLocation>
</comment>
<dbReference type="Gene3D" id="3.30.1370.10">
    <property type="entry name" value="K Homology domain, type 1"/>
    <property type="match status" value="3"/>
</dbReference>
<feature type="region of interest" description="Disordered" evidence="8">
    <location>
        <begin position="480"/>
        <end position="500"/>
    </location>
</feature>
<keyword evidence="6" id="KW-0539">Nucleus</keyword>
<feature type="compositionally biased region" description="Low complexity" evidence="8">
    <location>
        <begin position="490"/>
        <end position="500"/>
    </location>
</feature>
<reference evidence="11" key="1">
    <citation type="submission" date="2025-08" db="UniProtKB">
        <authorList>
            <consortium name="RefSeq"/>
        </authorList>
    </citation>
    <scope>IDENTIFICATION</scope>
</reference>
<keyword evidence="10" id="KW-1185">Reference proteome</keyword>
<dbReference type="Pfam" id="PF00013">
    <property type="entry name" value="KH_1"/>
    <property type="match status" value="3"/>
</dbReference>
<dbReference type="InterPro" id="IPR047276">
    <property type="entry name" value="KH-I_NOVA_rpt2"/>
</dbReference>
<proteinExistence type="predicted"/>
<protein>
    <submittedName>
        <fullName evidence="11">RNA-binding protein Nova-1 isoform X1</fullName>
    </submittedName>
</protein>
<evidence type="ECO:0000256" key="7">
    <source>
        <dbReference type="PROSITE-ProRule" id="PRU00117"/>
    </source>
</evidence>
<dbReference type="InterPro" id="IPR047275">
    <property type="entry name" value="KH-I_NOVA_rpt1"/>
</dbReference>
<keyword evidence="2" id="KW-0507">mRNA processing</keyword>
<dbReference type="SMART" id="SM00322">
    <property type="entry name" value="KH"/>
    <property type="match status" value="3"/>
</dbReference>
<organism evidence="10 11">
    <name type="scientific">Octopus sinensis</name>
    <name type="common">East Asian common octopus</name>
    <dbReference type="NCBI Taxonomy" id="2607531"/>
    <lineage>
        <taxon>Eukaryota</taxon>
        <taxon>Metazoa</taxon>
        <taxon>Spiralia</taxon>
        <taxon>Lophotrochozoa</taxon>
        <taxon>Mollusca</taxon>
        <taxon>Cephalopoda</taxon>
        <taxon>Coleoidea</taxon>
        <taxon>Octopodiformes</taxon>
        <taxon>Octopoda</taxon>
        <taxon>Incirrata</taxon>
        <taxon>Octopodidae</taxon>
        <taxon>Octopus</taxon>
    </lineage>
</organism>
<dbReference type="FunFam" id="3.30.1370.10:FF:000022">
    <property type="entry name" value="RNA-binding protein Nova-1 isoform 1"/>
    <property type="match status" value="1"/>
</dbReference>
<feature type="domain" description="K Homology" evidence="9">
    <location>
        <begin position="567"/>
        <end position="640"/>
    </location>
</feature>
<dbReference type="PROSITE" id="PS50084">
    <property type="entry name" value="KH_TYPE_1"/>
    <property type="match status" value="3"/>
</dbReference>
<gene>
    <name evidence="11" type="primary">LOC115222483</name>
</gene>
<dbReference type="GO" id="GO:0008380">
    <property type="term" value="P:RNA splicing"/>
    <property type="evidence" value="ECO:0007669"/>
    <property type="project" value="UniProtKB-KW"/>
</dbReference>
<dbReference type="InterPro" id="IPR047274">
    <property type="entry name" value="KH-I_NOVA_rpt3"/>
</dbReference>
<evidence type="ECO:0000256" key="5">
    <source>
        <dbReference type="ARBA" id="ARBA00023187"/>
    </source>
</evidence>
<feature type="compositionally biased region" description="Gly residues" evidence="8">
    <location>
        <begin position="480"/>
        <end position="489"/>
    </location>
</feature>
<feature type="domain" description="K Homology" evidence="9">
    <location>
        <begin position="211"/>
        <end position="283"/>
    </location>
</feature>
<dbReference type="CDD" id="cd22436">
    <property type="entry name" value="KH-I_NOVA_rpt2"/>
    <property type="match status" value="1"/>
</dbReference>
<dbReference type="InterPro" id="IPR036612">
    <property type="entry name" value="KH_dom_type_1_sf"/>
</dbReference>
<keyword evidence="5" id="KW-0508">mRNA splicing</keyword>
<name>A0A6P7TC07_9MOLL</name>
<evidence type="ECO:0000256" key="4">
    <source>
        <dbReference type="ARBA" id="ARBA00022884"/>
    </source>
</evidence>
<accession>A0A6P7TC07</accession>
<dbReference type="SUPFAM" id="SSF54791">
    <property type="entry name" value="Eukaryotic type KH-domain (KH-domain type I)"/>
    <property type="match status" value="3"/>
</dbReference>
<dbReference type="GO" id="GO:0006397">
    <property type="term" value="P:mRNA processing"/>
    <property type="evidence" value="ECO:0007669"/>
    <property type="project" value="UniProtKB-KW"/>
</dbReference>